<accession>A0A926I297</accession>
<protein>
    <submittedName>
        <fullName evidence="2">Prepilin-type N-terminal cleavage/methylation domain-containing protein</fullName>
    </submittedName>
</protein>
<reference evidence="2" key="1">
    <citation type="submission" date="2020-08" db="EMBL/GenBank/DDBJ databases">
        <title>Genome public.</title>
        <authorList>
            <person name="Liu C."/>
            <person name="Sun Q."/>
        </authorList>
    </citation>
    <scope>NUCLEOTIDE SEQUENCE</scope>
    <source>
        <strain evidence="2">NSJ-33</strain>
    </source>
</reference>
<feature type="transmembrane region" description="Helical" evidence="1">
    <location>
        <begin position="20"/>
        <end position="40"/>
    </location>
</feature>
<gene>
    <name evidence="2" type="ORF">H8710_04530</name>
</gene>
<dbReference type="InterPro" id="IPR012902">
    <property type="entry name" value="N_methyl_site"/>
</dbReference>
<keyword evidence="1" id="KW-1133">Transmembrane helix</keyword>
<evidence type="ECO:0000313" key="2">
    <source>
        <dbReference type="EMBL" id="MBC8559333.1"/>
    </source>
</evidence>
<evidence type="ECO:0000256" key="1">
    <source>
        <dbReference type="SAM" id="Phobius"/>
    </source>
</evidence>
<organism evidence="2 3">
    <name type="scientific">Fumia xinanensis</name>
    <dbReference type="NCBI Taxonomy" id="2763659"/>
    <lineage>
        <taxon>Bacteria</taxon>
        <taxon>Bacillati</taxon>
        <taxon>Bacillota</taxon>
        <taxon>Clostridia</taxon>
        <taxon>Eubacteriales</taxon>
        <taxon>Oscillospiraceae</taxon>
        <taxon>Fumia</taxon>
    </lineage>
</organism>
<keyword evidence="1" id="KW-0472">Membrane</keyword>
<dbReference type="AlphaFoldDB" id="A0A926I297"/>
<dbReference type="NCBIfam" id="TIGR02532">
    <property type="entry name" value="IV_pilin_GFxxxE"/>
    <property type="match status" value="1"/>
</dbReference>
<keyword evidence="3" id="KW-1185">Reference proteome</keyword>
<name>A0A926I297_9FIRM</name>
<dbReference type="RefSeq" id="WP_249294232.1">
    <property type="nucleotide sequence ID" value="NZ_JACRSV010000001.1"/>
</dbReference>
<comment type="caution">
    <text evidence="2">The sequence shown here is derived from an EMBL/GenBank/DDBJ whole genome shotgun (WGS) entry which is preliminary data.</text>
</comment>
<sequence length="58" mass="6300">MKKTGEDAREKEKGFTLVEIIAVLAAVTIPSIVGFLKIPVAKTVIPRRSKRFSKSTAA</sequence>
<proteinExistence type="predicted"/>
<evidence type="ECO:0000313" key="3">
    <source>
        <dbReference type="Proteomes" id="UP000610760"/>
    </source>
</evidence>
<dbReference type="EMBL" id="JACRSV010000001">
    <property type="protein sequence ID" value="MBC8559333.1"/>
    <property type="molecule type" value="Genomic_DNA"/>
</dbReference>
<keyword evidence="1" id="KW-0812">Transmembrane</keyword>
<dbReference type="Proteomes" id="UP000610760">
    <property type="component" value="Unassembled WGS sequence"/>
</dbReference>